<dbReference type="Gene3D" id="1.10.10.10">
    <property type="entry name" value="Winged helix-like DNA-binding domain superfamily/Winged helix DNA-binding domain"/>
    <property type="match status" value="1"/>
</dbReference>
<keyword evidence="1 2" id="KW-0238">DNA-binding</keyword>
<evidence type="ECO:0000256" key="2">
    <source>
        <dbReference type="PROSITE-ProRule" id="PRU01091"/>
    </source>
</evidence>
<protein>
    <recommendedName>
        <fullName evidence="3">OmpR/PhoB-type domain-containing protein</fullName>
    </recommendedName>
</protein>
<name>A0A1F7IF03_9BACT</name>
<dbReference type="GO" id="GO:0000160">
    <property type="term" value="P:phosphorelay signal transduction system"/>
    <property type="evidence" value="ECO:0007669"/>
    <property type="project" value="InterPro"/>
</dbReference>
<reference evidence="4 5" key="1">
    <citation type="journal article" date="2016" name="Nat. Commun.">
        <title>Thousands of microbial genomes shed light on interconnected biogeochemical processes in an aquifer system.</title>
        <authorList>
            <person name="Anantharaman K."/>
            <person name="Brown C.T."/>
            <person name="Hug L.A."/>
            <person name="Sharon I."/>
            <person name="Castelle C.J."/>
            <person name="Probst A.J."/>
            <person name="Thomas B.C."/>
            <person name="Singh A."/>
            <person name="Wilkins M.J."/>
            <person name="Karaoz U."/>
            <person name="Brodie E.L."/>
            <person name="Williams K.H."/>
            <person name="Hubbard S.S."/>
            <person name="Banfield J.F."/>
        </authorList>
    </citation>
    <scope>NUCLEOTIDE SEQUENCE [LARGE SCALE GENOMIC DNA]</scope>
</reference>
<evidence type="ECO:0000256" key="1">
    <source>
        <dbReference type="ARBA" id="ARBA00023125"/>
    </source>
</evidence>
<dbReference type="STRING" id="1802056.A2954_02725"/>
<dbReference type="SMART" id="SM00862">
    <property type="entry name" value="Trans_reg_C"/>
    <property type="match status" value="1"/>
</dbReference>
<sequence length="341" mass="40120">MKTDWKWSLELEAQRVAYVARNIAKGFYEVNGFTVLPSKYLKNDLDIVVFPDINVKRIPNFWSRVKDLNIGNWQDIKDKELLKDIRYLILDIRLKKPEIKKLQNTWKLAEAAVIKEVERVLNKPSSIRSISIYPSNFGPSVSYNVTNKLPADIELFLRFDQNIHTIAEGIISSLIHNDLLFELKGSFRDKEFIIDWLVKESSISRFLQKYEKIEKFVPTTKSISKKERSKLNEISRKFLHKLGCPDVKKVNFFIKTGIPYFNSKPIRNLTWQERRILCIFIENLSSIVDFDAIGQTIFRQEKDYSLWAMAKFIQRLREKLEVNGISGDHIQTVRKRGYLLR</sequence>
<gene>
    <name evidence="4" type="ORF">A2954_02725</name>
</gene>
<comment type="caution">
    <text evidence="4">The sequence shown here is derived from an EMBL/GenBank/DDBJ whole genome shotgun (WGS) entry which is preliminary data.</text>
</comment>
<dbReference type="GO" id="GO:0006355">
    <property type="term" value="P:regulation of DNA-templated transcription"/>
    <property type="evidence" value="ECO:0007669"/>
    <property type="project" value="InterPro"/>
</dbReference>
<dbReference type="PROSITE" id="PS51755">
    <property type="entry name" value="OMPR_PHOB"/>
    <property type="match status" value="1"/>
</dbReference>
<dbReference type="GO" id="GO:0003677">
    <property type="term" value="F:DNA binding"/>
    <property type="evidence" value="ECO:0007669"/>
    <property type="project" value="UniProtKB-UniRule"/>
</dbReference>
<dbReference type="AlphaFoldDB" id="A0A1F7IF03"/>
<organism evidence="4 5">
    <name type="scientific">Candidatus Roizmanbacteria bacterium RIFCSPLOWO2_01_FULL_37_12</name>
    <dbReference type="NCBI Taxonomy" id="1802056"/>
    <lineage>
        <taxon>Bacteria</taxon>
        <taxon>Candidatus Roizmaniibacteriota</taxon>
    </lineage>
</organism>
<dbReference type="EMBL" id="MGAG01000008">
    <property type="protein sequence ID" value="OGK41939.1"/>
    <property type="molecule type" value="Genomic_DNA"/>
</dbReference>
<accession>A0A1F7IF03</accession>
<dbReference type="InterPro" id="IPR016032">
    <property type="entry name" value="Sig_transdc_resp-reg_C-effctor"/>
</dbReference>
<dbReference type="Pfam" id="PF00486">
    <property type="entry name" value="Trans_reg_C"/>
    <property type="match status" value="1"/>
</dbReference>
<proteinExistence type="predicted"/>
<feature type="domain" description="OmpR/PhoB-type" evidence="3">
    <location>
        <begin position="242"/>
        <end position="341"/>
    </location>
</feature>
<evidence type="ECO:0000259" key="3">
    <source>
        <dbReference type="PROSITE" id="PS51755"/>
    </source>
</evidence>
<dbReference type="SUPFAM" id="SSF46894">
    <property type="entry name" value="C-terminal effector domain of the bipartite response regulators"/>
    <property type="match status" value="1"/>
</dbReference>
<dbReference type="Proteomes" id="UP000177698">
    <property type="component" value="Unassembled WGS sequence"/>
</dbReference>
<dbReference type="InterPro" id="IPR001867">
    <property type="entry name" value="OmpR/PhoB-type_DNA-bd"/>
</dbReference>
<feature type="DNA-binding region" description="OmpR/PhoB-type" evidence="2">
    <location>
        <begin position="242"/>
        <end position="341"/>
    </location>
</feature>
<dbReference type="InterPro" id="IPR036388">
    <property type="entry name" value="WH-like_DNA-bd_sf"/>
</dbReference>
<evidence type="ECO:0000313" key="5">
    <source>
        <dbReference type="Proteomes" id="UP000177698"/>
    </source>
</evidence>
<evidence type="ECO:0000313" key="4">
    <source>
        <dbReference type="EMBL" id="OGK41939.1"/>
    </source>
</evidence>